<reference evidence="2 3" key="1">
    <citation type="journal article" date="2009" name="Stand. Genomic Sci.">
        <title>Complete genome sequence of Kangiella koreensis type strain (SW-125).</title>
        <authorList>
            <person name="Han C."/>
            <person name="Sikorski J."/>
            <person name="Lapidus A."/>
            <person name="Nolan M."/>
            <person name="Glavina Del Rio T."/>
            <person name="Tice H."/>
            <person name="Cheng J.F."/>
            <person name="Lucas S."/>
            <person name="Chen F."/>
            <person name="Copeland A."/>
            <person name="Ivanova N."/>
            <person name="Mavromatis K."/>
            <person name="Ovchinnikova G."/>
            <person name="Pati A."/>
            <person name="Bruce D."/>
            <person name="Goodwin L."/>
            <person name="Pitluck S."/>
            <person name="Chen A."/>
            <person name="Palaniappan K."/>
            <person name="Land M."/>
            <person name="Hauser L."/>
            <person name="Chang Y.J."/>
            <person name="Jeffries C.D."/>
            <person name="Chain P."/>
            <person name="Saunders E."/>
            <person name="Brettin T."/>
            <person name="Goker M."/>
            <person name="Tindall B.J."/>
            <person name="Bristow J."/>
            <person name="Eisen J.A."/>
            <person name="Markowitz V."/>
            <person name="Hugenholtz P."/>
            <person name="Kyrpides N.C."/>
            <person name="Klenk H.P."/>
            <person name="Detter J.C."/>
        </authorList>
    </citation>
    <scope>NUCLEOTIDE SEQUENCE [LARGE SCALE GENOMIC DNA]</scope>
    <source>
        <strain evidence="3">DSM 16069 / KCTC 12182 / SW-125</strain>
    </source>
</reference>
<evidence type="ECO:0000259" key="1">
    <source>
        <dbReference type="Pfam" id="PF17131"/>
    </source>
</evidence>
<sequence length="280" mass="32091">MKSLHSNMKHKLIALLATGMILPLLMVSSEASEAESELTVEEIISRANTVSYYAGDDGRSDARMMIMDKDGNRQLRQFAILRKDIEDEGDQNFLVVFSRPSDVRGTVFLVNKHVDRDDDRWLYLPGLDLEKRISAGDKRTSFVGSDFFYEDVSGRNPALDNHELLEVTDTAYIVKNTPMDKANVEFSYYIANINKETFLPMTVEYFNNKGEVYRRMDVAEVEEVQGIPTVMKSKISNLETGSVTYMEFRRPVYNIGVPEDVFTSRSLRNPPREWLEAEQE</sequence>
<gene>
    <name evidence="2" type="ordered locus">Kkor_0020</name>
</gene>
<dbReference type="RefSeq" id="WP_012799958.1">
    <property type="nucleotide sequence ID" value="NC_013166.1"/>
</dbReference>
<dbReference type="Pfam" id="PF17131">
    <property type="entry name" value="LolA_like"/>
    <property type="match status" value="1"/>
</dbReference>
<dbReference type="AlphaFoldDB" id="C7R612"/>
<dbReference type="Proteomes" id="UP000001231">
    <property type="component" value="Chromosome"/>
</dbReference>
<dbReference type="EMBL" id="CP001707">
    <property type="protein sequence ID" value="ACV25443.1"/>
    <property type="molecule type" value="Genomic_DNA"/>
</dbReference>
<dbReference type="InParanoid" id="C7R612"/>
<evidence type="ECO:0000313" key="3">
    <source>
        <dbReference type="Proteomes" id="UP000001231"/>
    </source>
</evidence>
<dbReference type="OrthoDB" id="9803781at2"/>
<accession>C7R612</accession>
<dbReference type="Gene3D" id="2.50.20.10">
    <property type="entry name" value="Lipoprotein localisation LolA/LolB/LppX"/>
    <property type="match status" value="1"/>
</dbReference>
<keyword evidence="3" id="KW-1185">Reference proteome</keyword>
<dbReference type="CDD" id="cd16329">
    <property type="entry name" value="LolA_like"/>
    <property type="match status" value="1"/>
</dbReference>
<protein>
    <submittedName>
        <fullName evidence="2">Outer membrane protein</fullName>
    </submittedName>
</protein>
<feature type="domain" description="Uncharacterized protein TP-0789" evidence="1">
    <location>
        <begin position="89"/>
        <end position="268"/>
    </location>
</feature>
<dbReference type="KEGG" id="kko:Kkor_0020"/>
<name>C7R612_KANKD</name>
<dbReference type="eggNOG" id="COG2834">
    <property type="taxonomic scope" value="Bacteria"/>
</dbReference>
<proteinExistence type="predicted"/>
<evidence type="ECO:0000313" key="2">
    <source>
        <dbReference type="EMBL" id="ACV25443.1"/>
    </source>
</evidence>
<dbReference type="STRING" id="523791.Kkor_0020"/>
<organism evidence="2 3">
    <name type="scientific">Kangiella koreensis (strain DSM 16069 / JCM 12317 / KCTC 12182 / SW-125)</name>
    <dbReference type="NCBI Taxonomy" id="523791"/>
    <lineage>
        <taxon>Bacteria</taxon>
        <taxon>Pseudomonadati</taxon>
        <taxon>Pseudomonadota</taxon>
        <taxon>Gammaproteobacteria</taxon>
        <taxon>Kangiellales</taxon>
        <taxon>Kangiellaceae</taxon>
        <taxon>Kangiella</taxon>
    </lineage>
</organism>
<dbReference type="InterPro" id="IPR033399">
    <property type="entry name" value="TP_0789-like"/>
</dbReference>
<dbReference type="HOGENOM" id="CLU_074356_0_0_6"/>